<dbReference type="Gene3D" id="3.30.465.10">
    <property type="match status" value="2"/>
</dbReference>
<dbReference type="AlphaFoldDB" id="A0A8S0X5A3"/>
<evidence type="ECO:0000259" key="4">
    <source>
        <dbReference type="PROSITE" id="PS51387"/>
    </source>
</evidence>
<accession>A0A8S0X5A3</accession>
<name>A0A8S0X5A3_CYCAE</name>
<dbReference type="InterPro" id="IPR016169">
    <property type="entry name" value="FAD-bd_PCMH_sub2"/>
</dbReference>
<protein>
    <recommendedName>
        <fullName evidence="4">FAD-binding PCMH-type domain-containing protein</fullName>
    </recommendedName>
</protein>
<evidence type="ECO:0000256" key="2">
    <source>
        <dbReference type="ARBA" id="ARBA00023002"/>
    </source>
</evidence>
<dbReference type="InterPro" id="IPR006094">
    <property type="entry name" value="Oxid_FAD_bind_N"/>
</dbReference>
<dbReference type="Pfam" id="PF08031">
    <property type="entry name" value="BBE"/>
    <property type="match status" value="1"/>
</dbReference>
<dbReference type="Gene3D" id="3.40.462.20">
    <property type="match status" value="1"/>
</dbReference>
<keyword evidence="3" id="KW-0732">Signal</keyword>
<evidence type="ECO:0000313" key="6">
    <source>
        <dbReference type="Proteomes" id="UP000467700"/>
    </source>
</evidence>
<proteinExistence type="inferred from homology"/>
<keyword evidence="6" id="KW-1185">Reference proteome</keyword>
<comment type="similarity">
    <text evidence="1">Belongs to the oxygen-dependent FAD-linked oxidoreductase family.</text>
</comment>
<reference evidence="5 6" key="1">
    <citation type="submission" date="2020-01" db="EMBL/GenBank/DDBJ databases">
        <authorList>
            <person name="Gupta K D."/>
        </authorList>
    </citation>
    <scope>NUCLEOTIDE SEQUENCE [LARGE SCALE GENOMIC DNA]</scope>
</reference>
<dbReference type="Pfam" id="PF01565">
    <property type="entry name" value="FAD_binding_4"/>
    <property type="match status" value="1"/>
</dbReference>
<dbReference type="InterPro" id="IPR016166">
    <property type="entry name" value="FAD-bd_PCMH"/>
</dbReference>
<dbReference type="Proteomes" id="UP000467700">
    <property type="component" value="Unassembled WGS sequence"/>
</dbReference>
<dbReference type="EMBL" id="CACVBS010000060">
    <property type="protein sequence ID" value="CAA7267512.1"/>
    <property type="molecule type" value="Genomic_DNA"/>
</dbReference>
<dbReference type="InterPro" id="IPR036318">
    <property type="entry name" value="FAD-bd_PCMH-like_sf"/>
</dbReference>
<dbReference type="SUPFAM" id="SSF56176">
    <property type="entry name" value="FAD-binding/transporter-associated domain-like"/>
    <property type="match status" value="1"/>
</dbReference>
<evidence type="ECO:0000313" key="5">
    <source>
        <dbReference type="EMBL" id="CAA7267512.1"/>
    </source>
</evidence>
<dbReference type="OrthoDB" id="9983560at2759"/>
<dbReference type="PROSITE" id="PS51387">
    <property type="entry name" value="FAD_PCMH"/>
    <property type="match status" value="1"/>
</dbReference>
<evidence type="ECO:0000256" key="1">
    <source>
        <dbReference type="ARBA" id="ARBA00005466"/>
    </source>
</evidence>
<keyword evidence="2" id="KW-0560">Oxidoreductase</keyword>
<comment type="caution">
    <text evidence="5">The sequence shown here is derived from an EMBL/GenBank/DDBJ whole genome shotgun (WGS) entry which is preliminary data.</text>
</comment>
<dbReference type="PANTHER" id="PTHR13878">
    <property type="entry name" value="GULONOLACTONE OXIDASE"/>
    <property type="match status" value="1"/>
</dbReference>
<dbReference type="PANTHER" id="PTHR13878:SF97">
    <property type="entry name" value="ISOAMYL ALCOHOL OXIDASE"/>
    <property type="match status" value="1"/>
</dbReference>
<feature type="signal peptide" evidence="3">
    <location>
        <begin position="1"/>
        <end position="17"/>
    </location>
</feature>
<feature type="chain" id="PRO_5035813799" description="FAD-binding PCMH-type domain-containing protein" evidence="3">
    <location>
        <begin position="18"/>
        <end position="600"/>
    </location>
</feature>
<gene>
    <name evidence="5" type="ORF">AAE3_LOCUS9770</name>
</gene>
<dbReference type="InterPro" id="IPR012951">
    <property type="entry name" value="BBE"/>
</dbReference>
<organism evidence="5 6">
    <name type="scientific">Cyclocybe aegerita</name>
    <name type="common">Black poplar mushroom</name>
    <name type="synonym">Agrocybe aegerita</name>
    <dbReference type="NCBI Taxonomy" id="1973307"/>
    <lineage>
        <taxon>Eukaryota</taxon>
        <taxon>Fungi</taxon>
        <taxon>Dikarya</taxon>
        <taxon>Basidiomycota</taxon>
        <taxon>Agaricomycotina</taxon>
        <taxon>Agaricomycetes</taxon>
        <taxon>Agaricomycetidae</taxon>
        <taxon>Agaricales</taxon>
        <taxon>Agaricineae</taxon>
        <taxon>Bolbitiaceae</taxon>
        <taxon>Cyclocybe</taxon>
    </lineage>
</organism>
<feature type="domain" description="FAD-binding PCMH-type" evidence="4">
    <location>
        <begin position="122"/>
        <end position="330"/>
    </location>
</feature>
<dbReference type="GO" id="GO:0071949">
    <property type="term" value="F:FAD binding"/>
    <property type="evidence" value="ECO:0007669"/>
    <property type="project" value="InterPro"/>
</dbReference>
<dbReference type="GO" id="GO:0016491">
    <property type="term" value="F:oxidoreductase activity"/>
    <property type="evidence" value="ECO:0007669"/>
    <property type="project" value="UniProtKB-KW"/>
</dbReference>
<evidence type="ECO:0000256" key="3">
    <source>
        <dbReference type="SAM" id="SignalP"/>
    </source>
</evidence>
<dbReference type="InterPro" id="IPR050432">
    <property type="entry name" value="FAD-linked_Oxidoreductases_BP"/>
</dbReference>
<sequence length="600" mass="64897">MWQFISLLVLGASAASATLVIRQSQAYACKCYAGESCFPNTSAWQALNTTVQGNLQVALPPAAPCFNSVAGIQTYDANRCQQVRSSFSNQQWTTDHPIANMWTYWTNETCSLYSFNPSATCTRGYYGDYVIMAKTREHIQAGVDFARDRNLRLVIRNTGHDFMGRSTGYGSLIINTHSFKSVSFTTQYAGPGSYRGGAVTVGAGIQVRELYRLANARSPPVVVVGGECPTVGLAGGYIQGGGHGPMSSFYGMGTSSSCSGSLLGDILVDADIFTSITGADNALSFEVVTASGEFVTANEVENPDLFWALKGGGPSTFGVVVSVTVKTFPEVRTSGVSLDISSTNSAVFWQGVAALHDLSNRWVENGMFVYYELSNGRLHVQPMVGPNMTASQINAVVQPMFDRLRSQNVPFTTQTREFPTFFDLYIGMFEDEGAGVSALTGGRIFSRQDISSNAARIIQAYQTVTNNGAFIVGHIVGPGTGAPVVDNAIHPVWRNAASFSITSYAVAGNAALSEKARAQNIITNVVGRALRDASPNGGAYVNEGDLEEPNWQQAYWGSNYPRLYELKQKWDPNGVFYARTTPGTENWEVIDYGTRLCKRL</sequence>